<dbReference type="InterPro" id="IPR003010">
    <property type="entry name" value="C-N_Hydrolase"/>
</dbReference>
<dbReference type="CDD" id="cd00553">
    <property type="entry name" value="NAD_synthase"/>
    <property type="match status" value="1"/>
</dbReference>
<evidence type="ECO:0000313" key="14">
    <source>
        <dbReference type="Proteomes" id="UP000245629"/>
    </source>
</evidence>
<dbReference type="UniPathway" id="UPA00253">
    <property type="reaction ID" value="UER00334"/>
</dbReference>
<dbReference type="InterPro" id="IPR036526">
    <property type="entry name" value="C-N_Hydrolase_sf"/>
</dbReference>
<dbReference type="Proteomes" id="UP000245629">
    <property type="component" value="Chromosome 2"/>
</dbReference>
<feature type="binding site" evidence="7">
    <location>
        <begin position="297"/>
        <end position="304"/>
    </location>
    <ligand>
        <name>ATP</name>
        <dbReference type="ChEBI" id="CHEBI:30616"/>
    </ligand>
</feature>
<evidence type="ECO:0000256" key="6">
    <source>
        <dbReference type="ARBA" id="ARBA00023027"/>
    </source>
</evidence>
<dbReference type="GO" id="GO:0009435">
    <property type="term" value="P:NAD+ biosynthetic process"/>
    <property type="evidence" value="ECO:0007669"/>
    <property type="project" value="UniProtKB-UniRule"/>
</dbReference>
<protein>
    <recommendedName>
        <fullName evidence="7 8">Glutamine-dependent NAD(+) synthetase</fullName>
        <ecNumber evidence="7 8">6.3.5.1</ecNumber>
    </recommendedName>
    <alternativeName>
        <fullName evidence="7 8">NAD(+) synthase [glutamine-hydrolyzing]</fullName>
    </alternativeName>
</protein>
<dbReference type="InterPro" id="IPR000132">
    <property type="entry name" value="Nitrilase/CN_hydratase_CS"/>
</dbReference>
<dbReference type="InterPro" id="IPR003694">
    <property type="entry name" value="NAD_synthase"/>
</dbReference>
<evidence type="ECO:0000256" key="4">
    <source>
        <dbReference type="ARBA" id="ARBA00022741"/>
    </source>
</evidence>
<evidence type="ECO:0000256" key="1">
    <source>
        <dbReference type="ARBA" id="ARBA00005188"/>
    </source>
</evidence>
<evidence type="ECO:0000256" key="10">
    <source>
        <dbReference type="RuleBase" id="RU003811"/>
    </source>
</evidence>
<comment type="similarity">
    <text evidence="10">Belongs to the NAD synthetase family.</text>
</comment>
<comment type="similarity">
    <text evidence="2 7 8">In the C-terminal section; belongs to the NAD synthetase family.</text>
</comment>
<evidence type="ECO:0000256" key="9">
    <source>
        <dbReference type="PROSITE-ProRule" id="PRU10139"/>
    </source>
</evidence>
<dbReference type="NCBIfam" id="NF010588">
    <property type="entry name" value="PRK13981.1"/>
    <property type="match status" value="1"/>
</dbReference>
<comment type="catalytic activity">
    <reaction evidence="7 8">
        <text>deamido-NAD(+) + L-glutamine + ATP + H2O = L-glutamate + AMP + diphosphate + NAD(+) + H(+)</text>
        <dbReference type="Rhea" id="RHEA:24384"/>
        <dbReference type="ChEBI" id="CHEBI:15377"/>
        <dbReference type="ChEBI" id="CHEBI:15378"/>
        <dbReference type="ChEBI" id="CHEBI:29985"/>
        <dbReference type="ChEBI" id="CHEBI:30616"/>
        <dbReference type="ChEBI" id="CHEBI:33019"/>
        <dbReference type="ChEBI" id="CHEBI:57540"/>
        <dbReference type="ChEBI" id="CHEBI:58359"/>
        <dbReference type="ChEBI" id="CHEBI:58437"/>
        <dbReference type="ChEBI" id="CHEBI:456215"/>
        <dbReference type="EC" id="6.3.5.1"/>
    </reaction>
</comment>
<evidence type="ECO:0000256" key="5">
    <source>
        <dbReference type="ARBA" id="ARBA00022840"/>
    </source>
</evidence>
<dbReference type="Pfam" id="PF00795">
    <property type="entry name" value="CN_hydrolase"/>
    <property type="match status" value="1"/>
</dbReference>
<dbReference type="HAMAP" id="MF_02090">
    <property type="entry name" value="NadE_glutamine_dep"/>
    <property type="match status" value="1"/>
</dbReference>
<feature type="binding site" evidence="7">
    <location>
        <position position="181"/>
    </location>
    <ligand>
        <name>L-glutamine</name>
        <dbReference type="ChEBI" id="CHEBI:58359"/>
    </ligand>
</feature>
<name>A0A2S2CS93_9PROT</name>
<evidence type="ECO:0000259" key="12">
    <source>
        <dbReference type="PROSITE" id="PS50263"/>
    </source>
</evidence>
<dbReference type="Gene3D" id="3.60.110.10">
    <property type="entry name" value="Carbon-nitrogen hydrolase"/>
    <property type="match status" value="1"/>
</dbReference>
<dbReference type="AlphaFoldDB" id="A0A2S2CS93"/>
<organism evidence="13 14">
    <name type="scientific">Azospirillum thermophilum</name>
    <dbReference type="NCBI Taxonomy" id="2202148"/>
    <lineage>
        <taxon>Bacteria</taxon>
        <taxon>Pseudomonadati</taxon>
        <taxon>Pseudomonadota</taxon>
        <taxon>Alphaproteobacteria</taxon>
        <taxon>Rhodospirillales</taxon>
        <taxon>Azospirillaceae</taxon>
        <taxon>Azospirillum</taxon>
    </lineage>
</organism>
<dbReference type="KEGG" id="azz:DEW08_15170"/>
<evidence type="ECO:0000256" key="7">
    <source>
        <dbReference type="HAMAP-Rule" id="MF_02090"/>
    </source>
</evidence>
<keyword evidence="6 7" id="KW-0520">NAD</keyword>
<reference evidence="14" key="1">
    <citation type="submission" date="2018-05" db="EMBL/GenBank/DDBJ databases">
        <title>Azospirillum thermophila sp. nov., a novel isolated from hot spring.</title>
        <authorList>
            <person name="Zhao Z."/>
        </authorList>
    </citation>
    <scope>NUCLEOTIDE SEQUENCE [LARGE SCALE GENOMIC DNA]</scope>
    <source>
        <strain evidence="14">CFH 70021</strain>
    </source>
</reference>
<evidence type="ECO:0000313" key="13">
    <source>
        <dbReference type="EMBL" id="AWK87381.1"/>
    </source>
</evidence>
<gene>
    <name evidence="7" type="primary">nadE</name>
    <name evidence="13" type="ORF">DEW08_15170</name>
</gene>
<comment type="function">
    <text evidence="7">Catalyzes the ATP-dependent amidation of deamido-NAD to form NAD. Uses L-glutamine as a nitrogen source.</text>
</comment>
<proteinExistence type="inferred from homology"/>
<dbReference type="GO" id="GO:0004359">
    <property type="term" value="F:glutaminase activity"/>
    <property type="evidence" value="ECO:0007669"/>
    <property type="project" value="InterPro"/>
</dbReference>
<feature type="active site" description="Proton acceptor" evidence="9">
    <location>
        <position position="50"/>
    </location>
</feature>
<feature type="region of interest" description="Disordered" evidence="11">
    <location>
        <begin position="528"/>
        <end position="547"/>
    </location>
</feature>
<dbReference type="PROSITE" id="PS00920">
    <property type="entry name" value="NITRIL_CHT_1"/>
    <property type="match status" value="1"/>
</dbReference>
<comment type="caution">
    <text evidence="7">Lacks conserved residue(s) required for the propagation of feature annotation.</text>
</comment>
<evidence type="ECO:0000256" key="2">
    <source>
        <dbReference type="ARBA" id="ARBA00007145"/>
    </source>
</evidence>
<keyword evidence="14" id="KW-1185">Reference proteome</keyword>
<dbReference type="PIRSF" id="PIRSF006630">
    <property type="entry name" value="NADS_GAT"/>
    <property type="match status" value="1"/>
</dbReference>
<dbReference type="FunFam" id="3.40.50.620:FF:000106">
    <property type="entry name" value="Glutamine-dependent NAD(+) synthetase"/>
    <property type="match status" value="1"/>
</dbReference>
<dbReference type="InterPro" id="IPR014729">
    <property type="entry name" value="Rossmann-like_a/b/a_fold"/>
</dbReference>
<dbReference type="SUPFAM" id="SSF56317">
    <property type="entry name" value="Carbon-nitrogen hydrolase"/>
    <property type="match status" value="1"/>
</dbReference>
<comment type="pathway">
    <text evidence="1 7 8">Cofactor biosynthesis; NAD(+) biosynthesis; NAD(+) from deamido-NAD(+) (L-Gln route): step 1/1.</text>
</comment>
<dbReference type="PROSITE" id="PS50263">
    <property type="entry name" value="CN_HYDROLASE"/>
    <property type="match status" value="1"/>
</dbReference>
<feature type="binding site" evidence="7">
    <location>
        <position position="404"/>
    </location>
    <ligand>
        <name>ATP</name>
        <dbReference type="ChEBI" id="CHEBI:30616"/>
    </ligand>
</feature>
<feature type="binding site" evidence="7">
    <location>
        <position position="380"/>
    </location>
    <ligand>
        <name>deamido-NAD(+)</name>
        <dbReference type="ChEBI" id="CHEBI:58437"/>
        <note>ligand shared between two neighboring subunits</note>
    </ligand>
</feature>
<feature type="active site" description="For glutaminase activity" evidence="7">
    <location>
        <position position="119"/>
    </location>
</feature>
<dbReference type="OrthoDB" id="9760188at2"/>
<dbReference type="SUPFAM" id="SSF52402">
    <property type="entry name" value="Adenine nucleotide alpha hydrolases-like"/>
    <property type="match status" value="1"/>
</dbReference>
<dbReference type="CDD" id="cd07570">
    <property type="entry name" value="GAT_Gln-NAD-synth"/>
    <property type="match status" value="1"/>
</dbReference>
<feature type="binding site" evidence="7">
    <location>
        <position position="409"/>
    </location>
    <ligand>
        <name>deamido-NAD(+)</name>
        <dbReference type="ChEBI" id="CHEBI:58437"/>
        <note>ligand shared between two neighboring subunits</note>
    </ligand>
</feature>
<feature type="binding site" evidence="7">
    <location>
        <position position="528"/>
    </location>
    <ligand>
        <name>deamido-NAD(+)</name>
        <dbReference type="ChEBI" id="CHEBI:58437"/>
        <note>ligand shared between two neighboring subunits</note>
    </ligand>
</feature>
<evidence type="ECO:0000256" key="3">
    <source>
        <dbReference type="ARBA" id="ARBA00022598"/>
    </source>
</evidence>
<dbReference type="GO" id="GO:0005524">
    <property type="term" value="F:ATP binding"/>
    <property type="evidence" value="ECO:0007669"/>
    <property type="project" value="UniProtKB-UniRule"/>
</dbReference>
<dbReference type="PANTHER" id="PTHR23090:SF9">
    <property type="entry name" value="GLUTAMINE-DEPENDENT NAD(+) SYNTHETASE"/>
    <property type="match status" value="1"/>
</dbReference>
<dbReference type="GO" id="GO:0008795">
    <property type="term" value="F:NAD+ synthase activity"/>
    <property type="evidence" value="ECO:0007669"/>
    <property type="project" value="UniProtKB-UniRule"/>
</dbReference>
<dbReference type="EMBL" id="CP029353">
    <property type="protein sequence ID" value="AWK87381.1"/>
    <property type="molecule type" value="Genomic_DNA"/>
</dbReference>
<dbReference type="RefSeq" id="WP_109328480.1">
    <property type="nucleotide sequence ID" value="NZ_CP029353.1"/>
</dbReference>
<evidence type="ECO:0000256" key="8">
    <source>
        <dbReference type="PIRNR" id="PIRNR006630"/>
    </source>
</evidence>
<dbReference type="InterPro" id="IPR014445">
    <property type="entry name" value="Gln-dep_NAD_synthase"/>
</dbReference>
<dbReference type="Pfam" id="PF02540">
    <property type="entry name" value="NAD_synthase"/>
    <property type="match status" value="1"/>
</dbReference>
<dbReference type="InterPro" id="IPR022310">
    <property type="entry name" value="NAD/GMP_synthase"/>
</dbReference>
<dbReference type="GO" id="GO:0005737">
    <property type="term" value="C:cytoplasm"/>
    <property type="evidence" value="ECO:0007669"/>
    <property type="project" value="InterPro"/>
</dbReference>
<dbReference type="Gene3D" id="3.40.50.620">
    <property type="entry name" value="HUPs"/>
    <property type="match status" value="1"/>
</dbReference>
<sequence length="563" mass="59704">MSDPQTTGRLSVALAQMNPGVGDLSGNIDRIRSARAEAAARGADLVAFPELSVTGYPPEDLVRKPFFLDRVEEAVRALAAETGDGGPALLVGAPWRDEGLCRNAVLLLDRGGIAATRYKVDLPSDGPFDEAGVFAPGPMPGPVNLRGVRLGLPVGDDLRSPDVVETLQESGAEMLIVPAASPFAADGSDGRLQLVVRRVTEAGLPLLYVNQVGGQDELVFDGASFVIAADRSLAAQAPAFEEHLLLTRWERGEDDLWQCREAGTAAPPEGAEAVYGALVLGLRDYVNKNRFPGVILGLSGGIDSALSAAIAVDALGAERVHGVMLPSPHTSAESREDAAETAELLGCRIDTIPISPAMQAFDAMLAPAFAGRDPDVTEENLQARIRGVTLMALSNKFGALLLSTGNKSEGSVGYATLYGDMCGGFAVLKDVYKTTVYELARWRNAHMPAIGRGPAGRVVPERVLAKAPTAELKPGQTDQDSLPPYEVLDDILAGLVDRDRSLREIVARGHDEATVTAVWTLLQKAEFKRRQAPPGPRITRRPSDRERRYPLANGFIAGSGTAG</sequence>
<feature type="active site" description="Proton acceptor; for glutaminase activity" evidence="7">
    <location>
        <position position="50"/>
    </location>
</feature>
<dbReference type="EC" id="6.3.5.1" evidence="7 8"/>
<keyword evidence="5 7" id="KW-0067">ATP-binding</keyword>
<evidence type="ECO:0000256" key="11">
    <source>
        <dbReference type="SAM" id="MobiDB-lite"/>
    </source>
</evidence>
<keyword evidence="4 7" id="KW-0547">Nucleotide-binding</keyword>
<dbReference type="GO" id="GO:0000257">
    <property type="term" value="F:nitrilase activity"/>
    <property type="evidence" value="ECO:0007669"/>
    <property type="project" value="UniProtKB-ARBA"/>
</dbReference>
<accession>A0A2S2CS93</accession>
<feature type="domain" description="CN hydrolase" evidence="12">
    <location>
        <begin position="10"/>
        <end position="256"/>
    </location>
</feature>
<keyword evidence="3 7" id="KW-0436">Ligase</keyword>
<dbReference type="GO" id="GO:0003952">
    <property type="term" value="F:NAD+ synthase (glutamine-hydrolyzing) activity"/>
    <property type="evidence" value="ECO:0007669"/>
    <property type="project" value="UniProtKB-UniRule"/>
</dbReference>
<dbReference type="PANTHER" id="PTHR23090">
    <property type="entry name" value="NH 3 /GLUTAMINE-DEPENDENT NAD + SYNTHETASE"/>
    <property type="match status" value="1"/>
</dbReference>
<dbReference type="NCBIfam" id="TIGR00552">
    <property type="entry name" value="nadE"/>
    <property type="match status" value="1"/>
</dbReference>